<dbReference type="Proteomes" id="UP000092565">
    <property type="component" value="Chromosome"/>
</dbReference>
<proteinExistence type="predicted"/>
<dbReference type="AlphaFoldDB" id="A0A1B0ZR40"/>
<accession>A0A1B0ZR40</accession>
<evidence type="ECO:0000313" key="1">
    <source>
        <dbReference type="EMBL" id="ANP36591.1"/>
    </source>
</evidence>
<keyword evidence="2" id="KW-1185">Reference proteome</keyword>
<name>A0A1B0ZR40_9RHOB</name>
<organism evidence="1 2">
    <name type="scientific">Phaeobacter gallaeciensis</name>
    <dbReference type="NCBI Taxonomy" id="60890"/>
    <lineage>
        <taxon>Bacteria</taxon>
        <taxon>Pseudomonadati</taxon>
        <taxon>Pseudomonadota</taxon>
        <taxon>Alphaproteobacteria</taxon>
        <taxon>Rhodobacterales</taxon>
        <taxon>Roseobacteraceae</taxon>
        <taxon>Phaeobacter</taxon>
    </lineage>
</organism>
<gene>
    <name evidence="1" type="ORF">JL2886_01683</name>
</gene>
<evidence type="ECO:0000313" key="2">
    <source>
        <dbReference type="Proteomes" id="UP000092565"/>
    </source>
</evidence>
<reference evidence="1 2" key="1">
    <citation type="submission" date="2016-04" db="EMBL/GenBank/DDBJ databases">
        <authorList>
            <person name="Evans L.H."/>
            <person name="Alamgir A."/>
            <person name="Owens N."/>
            <person name="Weber N.D."/>
            <person name="Virtaneva K."/>
            <person name="Barbian K."/>
            <person name="Babar A."/>
            <person name="Rosenke K."/>
        </authorList>
    </citation>
    <scope>NUCLEOTIDE SEQUENCE [LARGE SCALE GENOMIC DNA]</scope>
    <source>
        <strain evidence="1 2">JL2886</strain>
    </source>
</reference>
<dbReference type="EMBL" id="CP015124">
    <property type="protein sequence ID" value="ANP36591.1"/>
    <property type="molecule type" value="Genomic_DNA"/>
</dbReference>
<dbReference type="RefSeq" id="WP_065271544.1">
    <property type="nucleotide sequence ID" value="NZ_CP015124.1"/>
</dbReference>
<protein>
    <submittedName>
        <fullName evidence="1">Uncharacterized protein</fullName>
    </submittedName>
</protein>
<sequence length="122" mass="13371">MTTYVPKAVQEALDAARVQGLKKKSRLRVQVGESQFPVLRMWKTGFSVEEATAPQLRGLVDLYDGARHISQCLIVASEAEGGEMRYEFKRSTAAAETAPLDFYRAPDAPVALIAYDGVHGEA</sequence>
<dbReference type="PATRIC" id="fig|60890.4.peg.1642"/>
<dbReference type="OrthoDB" id="7658488at2"/>